<keyword evidence="5 6" id="KW-0408">Iron</keyword>
<evidence type="ECO:0000256" key="7">
    <source>
        <dbReference type="SAM" id="MobiDB-lite"/>
    </source>
</evidence>
<dbReference type="EMBL" id="CP102846">
    <property type="protein sequence ID" value="UVF22599.1"/>
    <property type="molecule type" value="Genomic_DNA"/>
</dbReference>
<dbReference type="PANTHER" id="PTHR11961">
    <property type="entry name" value="CYTOCHROME C"/>
    <property type="match status" value="1"/>
</dbReference>
<dbReference type="SUPFAM" id="SSF46626">
    <property type="entry name" value="Cytochrome c"/>
    <property type="match status" value="1"/>
</dbReference>
<feature type="region of interest" description="Disordered" evidence="7">
    <location>
        <begin position="175"/>
        <end position="212"/>
    </location>
</feature>
<keyword evidence="3 6" id="KW-0479">Metal-binding</keyword>
<feature type="compositionally biased region" description="Polar residues" evidence="7">
    <location>
        <begin position="198"/>
        <end position="211"/>
    </location>
</feature>
<gene>
    <name evidence="9" type="ORF">HPT29_026020</name>
</gene>
<name>A0ABY5S2Z3_9HYPH</name>
<dbReference type="Proteomes" id="UP001017257">
    <property type="component" value="Plasmid pR24_1"/>
</dbReference>
<dbReference type="RefSeq" id="WP_173945429.1">
    <property type="nucleotide sequence ID" value="NZ_CP102846.1"/>
</dbReference>
<evidence type="ECO:0000256" key="5">
    <source>
        <dbReference type="ARBA" id="ARBA00023004"/>
    </source>
</evidence>
<evidence type="ECO:0000256" key="6">
    <source>
        <dbReference type="PROSITE-ProRule" id="PRU00433"/>
    </source>
</evidence>
<evidence type="ECO:0000313" key="10">
    <source>
        <dbReference type="Proteomes" id="UP001017257"/>
    </source>
</evidence>
<feature type="compositionally biased region" description="Basic and acidic residues" evidence="7">
    <location>
        <begin position="187"/>
        <end position="197"/>
    </location>
</feature>
<dbReference type="InterPro" id="IPR009056">
    <property type="entry name" value="Cyt_c-like_dom"/>
</dbReference>
<geneLocation type="plasmid" evidence="9 10">
    <name>pR24_1</name>
</geneLocation>
<sequence>MHEQSSVLVPGGGLPAGQPDQPGSAERAPHTAAAVASADENQISNQSTTTSKDQRIAAAADKLFFLSSRDLIGTDVVDRDNSGHTLGRVASIIIDQATDRAVYLTLEWGGFLGWDKNRILLPFEIVSFSGQWDRPTLRVPASKVENAPQFHEGDLDDVLRDPEWRRAVAQYFGVAEPGTGTTANADVRVEQGRREETSLPQSEQGGPQRSDINVIRGLAGVSKSTATELAAKSEQGQGSTGPTSGSTSTAPSGSLVESASSASAGGAPDPQHGQAIAKHSCAACHTFNQGGPTRVGPNLFGVARRPVASVPGYNYSPALKGHRGNWDGASLNAFLKSPRGYAPGTYMTFAGINSDQDRQDLISFLEGLNAGAAQ</sequence>
<dbReference type="InterPro" id="IPR011033">
    <property type="entry name" value="PRC_barrel-like_sf"/>
</dbReference>
<feature type="compositionally biased region" description="Low complexity" evidence="7">
    <location>
        <begin position="240"/>
        <end position="267"/>
    </location>
</feature>
<dbReference type="PROSITE" id="PS51007">
    <property type="entry name" value="CYTC"/>
    <property type="match status" value="1"/>
</dbReference>
<evidence type="ECO:0000256" key="4">
    <source>
        <dbReference type="ARBA" id="ARBA00022982"/>
    </source>
</evidence>
<feature type="compositionally biased region" description="Polar residues" evidence="7">
    <location>
        <begin position="39"/>
        <end position="51"/>
    </location>
</feature>
<evidence type="ECO:0000313" key="9">
    <source>
        <dbReference type="EMBL" id="UVF22599.1"/>
    </source>
</evidence>
<keyword evidence="10" id="KW-1185">Reference proteome</keyword>
<feature type="region of interest" description="Disordered" evidence="7">
    <location>
        <begin position="225"/>
        <end position="274"/>
    </location>
</feature>
<dbReference type="SUPFAM" id="SSF50346">
    <property type="entry name" value="PRC-barrel domain"/>
    <property type="match status" value="1"/>
</dbReference>
<feature type="region of interest" description="Disordered" evidence="7">
    <location>
        <begin position="1"/>
        <end position="52"/>
    </location>
</feature>
<dbReference type="Pfam" id="PF05239">
    <property type="entry name" value="PRC"/>
    <property type="match status" value="1"/>
</dbReference>
<protein>
    <submittedName>
        <fullName evidence="9">PRC-barrel domain-containing protein</fullName>
    </submittedName>
</protein>
<keyword evidence="9" id="KW-0614">Plasmid</keyword>
<dbReference type="Gene3D" id="1.10.760.10">
    <property type="entry name" value="Cytochrome c-like domain"/>
    <property type="match status" value="1"/>
</dbReference>
<keyword evidence="1" id="KW-0813">Transport</keyword>
<accession>A0ABY5S2Z3</accession>
<evidence type="ECO:0000256" key="1">
    <source>
        <dbReference type="ARBA" id="ARBA00022448"/>
    </source>
</evidence>
<proteinExistence type="predicted"/>
<organism evidence="9 10">
    <name type="scientific">Microvirga terrae</name>
    <dbReference type="NCBI Taxonomy" id="2740529"/>
    <lineage>
        <taxon>Bacteria</taxon>
        <taxon>Pseudomonadati</taxon>
        <taxon>Pseudomonadota</taxon>
        <taxon>Alphaproteobacteria</taxon>
        <taxon>Hyphomicrobiales</taxon>
        <taxon>Methylobacteriaceae</taxon>
        <taxon>Microvirga</taxon>
    </lineage>
</organism>
<reference evidence="9" key="1">
    <citation type="submission" date="2022-08" db="EMBL/GenBank/DDBJ databases">
        <title>Microvirga terrae sp. nov., isolated from soil.</title>
        <authorList>
            <person name="Kim K.H."/>
            <person name="Seo Y.L."/>
            <person name="Kim J.M."/>
            <person name="Lee J.K."/>
            <person name="Han D.M."/>
            <person name="Jeon C.O."/>
        </authorList>
    </citation>
    <scope>NUCLEOTIDE SEQUENCE</scope>
    <source>
        <strain evidence="9">R24</strain>
        <plasmid evidence="9">pR24_1</plasmid>
    </source>
</reference>
<evidence type="ECO:0000256" key="2">
    <source>
        <dbReference type="ARBA" id="ARBA00022617"/>
    </source>
</evidence>
<dbReference type="InterPro" id="IPR002327">
    <property type="entry name" value="Cyt_c_1A/1B"/>
</dbReference>
<dbReference type="Pfam" id="PF00034">
    <property type="entry name" value="Cytochrom_C"/>
    <property type="match status" value="1"/>
</dbReference>
<evidence type="ECO:0000259" key="8">
    <source>
        <dbReference type="PROSITE" id="PS51007"/>
    </source>
</evidence>
<feature type="domain" description="Cytochrome c" evidence="8">
    <location>
        <begin position="268"/>
        <end position="369"/>
    </location>
</feature>
<evidence type="ECO:0000256" key="3">
    <source>
        <dbReference type="ARBA" id="ARBA00022723"/>
    </source>
</evidence>
<dbReference type="InterPro" id="IPR036909">
    <property type="entry name" value="Cyt_c-like_dom_sf"/>
</dbReference>
<dbReference type="PRINTS" id="PR00604">
    <property type="entry name" value="CYTCHRMECIAB"/>
</dbReference>
<keyword evidence="4" id="KW-0249">Electron transport</keyword>
<keyword evidence="2 6" id="KW-0349">Heme</keyword>
<dbReference type="Gene3D" id="2.30.30.240">
    <property type="entry name" value="PRC-barrel domain"/>
    <property type="match status" value="1"/>
</dbReference>
<dbReference type="InterPro" id="IPR027275">
    <property type="entry name" value="PRC-brl_dom"/>
</dbReference>